<comment type="caution">
    <text evidence="2">The sequence shown here is derived from an EMBL/GenBank/DDBJ whole genome shotgun (WGS) entry which is preliminary data.</text>
</comment>
<dbReference type="AlphaFoldDB" id="A0A327Z8H5"/>
<organism evidence="2 3">
    <name type="scientific">Actinoplanes lutulentus</name>
    <dbReference type="NCBI Taxonomy" id="1287878"/>
    <lineage>
        <taxon>Bacteria</taxon>
        <taxon>Bacillati</taxon>
        <taxon>Actinomycetota</taxon>
        <taxon>Actinomycetes</taxon>
        <taxon>Micromonosporales</taxon>
        <taxon>Micromonosporaceae</taxon>
        <taxon>Actinoplanes</taxon>
    </lineage>
</organism>
<feature type="region of interest" description="Disordered" evidence="1">
    <location>
        <begin position="65"/>
        <end position="109"/>
    </location>
</feature>
<dbReference type="Proteomes" id="UP000249341">
    <property type="component" value="Unassembled WGS sequence"/>
</dbReference>
<reference evidence="2 3" key="1">
    <citation type="submission" date="2018-06" db="EMBL/GenBank/DDBJ databases">
        <title>Genomic Encyclopedia of Type Strains, Phase III (KMG-III): the genomes of soil and plant-associated and newly described type strains.</title>
        <authorList>
            <person name="Whitman W."/>
        </authorList>
    </citation>
    <scope>NUCLEOTIDE SEQUENCE [LARGE SCALE GENOMIC DNA]</scope>
    <source>
        <strain evidence="2 3">CGMCC 4.7090</strain>
    </source>
</reference>
<name>A0A327Z8H5_9ACTN</name>
<keyword evidence="3" id="KW-1185">Reference proteome</keyword>
<evidence type="ECO:0000313" key="3">
    <source>
        <dbReference type="Proteomes" id="UP000249341"/>
    </source>
</evidence>
<evidence type="ECO:0000256" key="1">
    <source>
        <dbReference type="SAM" id="MobiDB-lite"/>
    </source>
</evidence>
<evidence type="ECO:0000313" key="2">
    <source>
        <dbReference type="EMBL" id="RAK27437.1"/>
    </source>
</evidence>
<gene>
    <name evidence="2" type="ORF">B0I29_12371</name>
</gene>
<dbReference type="OrthoDB" id="3854634at2"/>
<sequence length="109" mass="12128">MIDPLDYDDIIVTVAHPWGDGHPTLTQWIASGPGEHRPLVGIVAAKRGSTGDPIDLGEIPLEYHNSRKSRRLQREGSLPTPWGPPPDDPPMLDIPINTPPHIRRMFEDD</sequence>
<dbReference type="EMBL" id="QLMJ01000023">
    <property type="protein sequence ID" value="RAK27437.1"/>
    <property type="molecule type" value="Genomic_DNA"/>
</dbReference>
<dbReference type="RefSeq" id="WP_146617028.1">
    <property type="nucleotide sequence ID" value="NZ_JACHWI010000003.1"/>
</dbReference>
<proteinExistence type="predicted"/>
<accession>A0A327Z8H5</accession>
<protein>
    <submittedName>
        <fullName evidence="2">Uncharacterized protein</fullName>
    </submittedName>
</protein>